<dbReference type="Proteomes" id="UP001519460">
    <property type="component" value="Unassembled WGS sequence"/>
</dbReference>
<keyword evidence="4" id="KW-1185">Reference proteome</keyword>
<evidence type="ECO:0000256" key="2">
    <source>
        <dbReference type="SAM" id="SignalP"/>
    </source>
</evidence>
<gene>
    <name evidence="3" type="ORF">BaRGS_00016276</name>
</gene>
<proteinExistence type="predicted"/>
<dbReference type="EMBL" id="JACVVK020000103">
    <property type="protein sequence ID" value="KAK7492403.1"/>
    <property type="molecule type" value="Genomic_DNA"/>
</dbReference>
<name>A0ABD0KZ08_9CAEN</name>
<evidence type="ECO:0008006" key="5">
    <source>
        <dbReference type="Google" id="ProtNLM"/>
    </source>
</evidence>
<keyword evidence="1" id="KW-0472">Membrane</keyword>
<accession>A0ABD0KZ08</accession>
<organism evidence="3 4">
    <name type="scientific">Batillaria attramentaria</name>
    <dbReference type="NCBI Taxonomy" id="370345"/>
    <lineage>
        <taxon>Eukaryota</taxon>
        <taxon>Metazoa</taxon>
        <taxon>Spiralia</taxon>
        <taxon>Lophotrochozoa</taxon>
        <taxon>Mollusca</taxon>
        <taxon>Gastropoda</taxon>
        <taxon>Caenogastropoda</taxon>
        <taxon>Sorbeoconcha</taxon>
        <taxon>Cerithioidea</taxon>
        <taxon>Batillariidae</taxon>
        <taxon>Batillaria</taxon>
    </lineage>
</organism>
<comment type="caution">
    <text evidence="3">The sequence shown here is derived from an EMBL/GenBank/DDBJ whole genome shotgun (WGS) entry which is preliminary data.</text>
</comment>
<evidence type="ECO:0000313" key="4">
    <source>
        <dbReference type="Proteomes" id="UP001519460"/>
    </source>
</evidence>
<keyword evidence="1" id="KW-1133">Transmembrane helix</keyword>
<protein>
    <recommendedName>
        <fullName evidence="5">Ig-like domain-containing protein</fullName>
    </recommendedName>
</protein>
<feature type="transmembrane region" description="Helical" evidence="1">
    <location>
        <begin position="406"/>
        <end position="429"/>
    </location>
</feature>
<keyword evidence="2" id="KW-0732">Signal</keyword>
<dbReference type="AlphaFoldDB" id="A0ABD0KZ08"/>
<evidence type="ECO:0000256" key="1">
    <source>
        <dbReference type="SAM" id="Phobius"/>
    </source>
</evidence>
<reference evidence="3 4" key="1">
    <citation type="journal article" date="2023" name="Sci. Data">
        <title>Genome assembly of the Korean intertidal mud-creeper Batillaria attramentaria.</title>
        <authorList>
            <person name="Patra A.K."/>
            <person name="Ho P.T."/>
            <person name="Jun S."/>
            <person name="Lee S.J."/>
            <person name="Kim Y."/>
            <person name="Won Y.J."/>
        </authorList>
    </citation>
    <scope>NUCLEOTIDE SEQUENCE [LARGE SCALE GENOMIC DNA]</scope>
    <source>
        <strain evidence="3">Wonlab-2016</strain>
    </source>
</reference>
<feature type="chain" id="PRO_5044874064" description="Ig-like domain-containing protein" evidence="2">
    <location>
        <begin position="23"/>
        <end position="499"/>
    </location>
</feature>
<sequence length="499" mass="55245">MFREMFLTLLLLCLSAFKPTEAIRIGCSDPGRLEGRSYTFHCTLGDSSNTGSWSLISPTGQVTDIGFCVADGNCSSPAFSNFRLKRWAKINYLAINGITKTSTGILVCSEHHSDGAVETVNCTLNVRSVLMLYCGRRGYEFTEKIDQSVFCFVSNTTRPITWSLVTPSGQAKHLGSCQSVYNCSSPDSPYIIARMTYIGSKGAVVENCTKLQFHRSNWTVMTTCDVTMAYSALGRYGYRVRQTWRSQFGCSRYEDSDFLPYTPSAYISTSTGKRFYRGTYTVSWPLSTRFVGEGTYSYWTYTYPGQTGQMIEGSLVVERPSPPSVQCEGALRDTGRVPYVCSTSSLGSPAGRLIWFSGDTVLAAGQYGVTSLQFPSNVTVDGCDVMEITCWTREQNSPDTHSTDNVWGITVSAVLALFVVAVVILVILLRRRGLSSRGGGDPDAGTVHFQQRIHSVTQAEDPFRYYTGLNIQHVARAGRARSTTERSSVKMTPMFFNHW</sequence>
<keyword evidence="1" id="KW-0812">Transmembrane</keyword>
<feature type="signal peptide" evidence="2">
    <location>
        <begin position="1"/>
        <end position="22"/>
    </location>
</feature>
<evidence type="ECO:0000313" key="3">
    <source>
        <dbReference type="EMBL" id="KAK7492403.1"/>
    </source>
</evidence>